<proteinExistence type="predicted"/>
<dbReference type="Proteomes" id="UP000585474">
    <property type="component" value="Unassembled WGS sequence"/>
</dbReference>
<evidence type="ECO:0000256" key="1">
    <source>
        <dbReference type="SAM" id="MobiDB-lite"/>
    </source>
</evidence>
<gene>
    <name evidence="2" type="ORF">Acr_01g0004910</name>
</gene>
<organism evidence="2 3">
    <name type="scientific">Actinidia rufa</name>
    <dbReference type="NCBI Taxonomy" id="165716"/>
    <lineage>
        <taxon>Eukaryota</taxon>
        <taxon>Viridiplantae</taxon>
        <taxon>Streptophyta</taxon>
        <taxon>Embryophyta</taxon>
        <taxon>Tracheophyta</taxon>
        <taxon>Spermatophyta</taxon>
        <taxon>Magnoliopsida</taxon>
        <taxon>eudicotyledons</taxon>
        <taxon>Gunneridae</taxon>
        <taxon>Pentapetalae</taxon>
        <taxon>asterids</taxon>
        <taxon>Ericales</taxon>
        <taxon>Actinidiaceae</taxon>
        <taxon>Actinidia</taxon>
    </lineage>
</organism>
<dbReference type="AlphaFoldDB" id="A0A7J0E362"/>
<feature type="compositionally biased region" description="Low complexity" evidence="1">
    <location>
        <begin position="15"/>
        <end position="25"/>
    </location>
</feature>
<comment type="caution">
    <text evidence="2">The sequence shown here is derived from an EMBL/GenBank/DDBJ whole genome shotgun (WGS) entry which is preliminary data.</text>
</comment>
<evidence type="ECO:0000313" key="3">
    <source>
        <dbReference type="Proteomes" id="UP000585474"/>
    </source>
</evidence>
<name>A0A7J0E362_9ERIC</name>
<reference evidence="2 3" key="1">
    <citation type="submission" date="2019-07" db="EMBL/GenBank/DDBJ databases">
        <title>De Novo Assembly of kiwifruit Actinidia rufa.</title>
        <authorList>
            <person name="Sugita-Konishi S."/>
            <person name="Sato K."/>
            <person name="Mori E."/>
            <person name="Abe Y."/>
            <person name="Kisaki G."/>
            <person name="Hamano K."/>
            <person name="Suezawa K."/>
            <person name="Otani M."/>
            <person name="Fukuda T."/>
            <person name="Manabe T."/>
            <person name="Gomi K."/>
            <person name="Tabuchi M."/>
            <person name="Akimitsu K."/>
            <person name="Kataoka I."/>
        </authorList>
    </citation>
    <scope>NUCLEOTIDE SEQUENCE [LARGE SCALE GENOMIC DNA]</scope>
    <source>
        <strain evidence="3">cv. Fuchu</strain>
    </source>
</reference>
<protein>
    <submittedName>
        <fullName evidence="2">Uncharacterized protein</fullName>
    </submittedName>
</protein>
<accession>A0A7J0E362</accession>
<evidence type="ECO:0000313" key="2">
    <source>
        <dbReference type="EMBL" id="GFY80682.1"/>
    </source>
</evidence>
<feature type="region of interest" description="Disordered" evidence="1">
    <location>
        <begin position="1"/>
        <end position="34"/>
    </location>
</feature>
<dbReference type="EMBL" id="BJWL01000001">
    <property type="protein sequence ID" value="GFY80682.1"/>
    <property type="molecule type" value="Genomic_DNA"/>
</dbReference>
<keyword evidence="3" id="KW-1185">Reference proteome</keyword>
<sequence>MPPHQAKSCVRSLTGARGARVAHGARGNRDEGYDNNHQELVMGGEANVACENVWDVGGAIPMVEMLVPTRVVDTRADIRECLNETRRITNPKSQREGTSSRPKGHFFEEIEKFYVTAAVSC</sequence>